<proteinExistence type="predicted"/>
<comment type="caution">
    <text evidence="3">The sequence shown here is derived from an EMBL/GenBank/DDBJ whole genome shotgun (WGS) entry which is preliminary data.</text>
</comment>
<keyword evidence="2" id="KW-0812">Transmembrane</keyword>
<keyword evidence="2" id="KW-0472">Membrane</keyword>
<keyword evidence="2" id="KW-1133">Transmembrane helix</keyword>
<name>A0ABP6D8F2_9ACTN</name>
<feature type="compositionally biased region" description="Polar residues" evidence="1">
    <location>
        <begin position="123"/>
        <end position="133"/>
    </location>
</feature>
<dbReference type="Proteomes" id="UP001500151">
    <property type="component" value="Unassembled WGS sequence"/>
</dbReference>
<evidence type="ECO:0000256" key="2">
    <source>
        <dbReference type="SAM" id="Phobius"/>
    </source>
</evidence>
<reference evidence="4" key="1">
    <citation type="journal article" date="2019" name="Int. J. Syst. Evol. Microbiol.">
        <title>The Global Catalogue of Microorganisms (GCM) 10K type strain sequencing project: providing services to taxonomists for standard genome sequencing and annotation.</title>
        <authorList>
            <consortium name="The Broad Institute Genomics Platform"/>
            <consortium name="The Broad Institute Genome Sequencing Center for Infectious Disease"/>
            <person name="Wu L."/>
            <person name="Ma J."/>
        </authorList>
    </citation>
    <scope>NUCLEOTIDE SEQUENCE [LARGE SCALE GENOMIC DNA]</scope>
    <source>
        <strain evidence="4">JCM 4524</strain>
    </source>
</reference>
<keyword evidence="4" id="KW-1185">Reference proteome</keyword>
<feature type="region of interest" description="Disordered" evidence="1">
    <location>
        <begin position="46"/>
        <end position="133"/>
    </location>
</feature>
<feature type="compositionally biased region" description="Low complexity" evidence="1">
    <location>
        <begin position="62"/>
        <end position="94"/>
    </location>
</feature>
<evidence type="ECO:0000256" key="1">
    <source>
        <dbReference type="SAM" id="MobiDB-lite"/>
    </source>
</evidence>
<evidence type="ECO:0000313" key="4">
    <source>
        <dbReference type="Proteomes" id="UP001500151"/>
    </source>
</evidence>
<organism evidence="3 4">
    <name type="scientific">Streptomyces vastus</name>
    <dbReference type="NCBI Taxonomy" id="285451"/>
    <lineage>
        <taxon>Bacteria</taxon>
        <taxon>Bacillati</taxon>
        <taxon>Actinomycetota</taxon>
        <taxon>Actinomycetes</taxon>
        <taxon>Kitasatosporales</taxon>
        <taxon>Streptomycetaceae</taxon>
        <taxon>Streptomyces</taxon>
    </lineage>
</organism>
<gene>
    <name evidence="3" type="ORF">GCM10010307_33710</name>
</gene>
<dbReference type="RefSeq" id="WP_344390911.1">
    <property type="nucleotide sequence ID" value="NZ_BAAASJ010000033.1"/>
</dbReference>
<evidence type="ECO:0000313" key="3">
    <source>
        <dbReference type="EMBL" id="GAA2636661.1"/>
    </source>
</evidence>
<accession>A0ABP6D8F2</accession>
<protein>
    <recommendedName>
        <fullName evidence="5">Tat pathway signal sequence domain protein</fullName>
    </recommendedName>
</protein>
<dbReference type="EMBL" id="BAAASJ010000033">
    <property type="protein sequence ID" value="GAA2636661.1"/>
    <property type="molecule type" value="Genomic_DNA"/>
</dbReference>
<evidence type="ECO:0008006" key="5">
    <source>
        <dbReference type="Google" id="ProtNLM"/>
    </source>
</evidence>
<sequence>MNERAKEPRAKEPRGKEQRIALRRLFAGTALAAAGTAAMVAVTLPMEASGDGGPPQTRGEAAPHAAATPSPYASPSTTATGNASGNNSGNAGTGDADPLTDDEITRAQQAALAGDRTLRTTSEDVQGQDGTPQFLSADLADLTAEPSGREGKRHADVYFYDYRDDRFVKKTVDLGTGKVVRTESATGVQPAPSGQESREALKVLLASPLGDGVRQDFEAATGRSLAAPAQLRVQGLAYERSGTAGPADCDGGHRCVRLFTHVVGGPWIDTRQFVIDLSARTAHRLP</sequence>
<dbReference type="Gene3D" id="3.10.450.40">
    <property type="match status" value="1"/>
</dbReference>
<feature type="transmembrane region" description="Helical" evidence="2">
    <location>
        <begin position="21"/>
        <end position="44"/>
    </location>
</feature>